<keyword evidence="8 11" id="KW-0406">Ion transport</keyword>
<name>A0A6A7G011_9CRUS</name>
<feature type="compositionally biased region" description="Polar residues" evidence="12">
    <location>
        <begin position="382"/>
        <end position="397"/>
    </location>
</feature>
<evidence type="ECO:0000256" key="12">
    <source>
        <dbReference type="SAM" id="MobiDB-lite"/>
    </source>
</evidence>
<feature type="chain" id="PRO_5025714871" evidence="11">
    <location>
        <begin position="22"/>
        <end position="468"/>
    </location>
</feature>
<dbReference type="PROSITE" id="PS00236">
    <property type="entry name" value="NEUROTR_ION_CHANNEL"/>
    <property type="match status" value="1"/>
</dbReference>
<dbReference type="PANTHER" id="PTHR18945">
    <property type="entry name" value="NEUROTRANSMITTER GATED ION CHANNEL"/>
    <property type="match status" value="1"/>
</dbReference>
<dbReference type="CDD" id="cd18990">
    <property type="entry name" value="LGIC_ECD_GABAAR"/>
    <property type="match status" value="1"/>
</dbReference>
<evidence type="ECO:0000313" key="15">
    <source>
        <dbReference type="EMBL" id="LAC23794.1"/>
    </source>
</evidence>
<feature type="domain" description="Neurotransmitter-gated ion-channel transmembrane" evidence="14">
    <location>
        <begin position="247"/>
        <end position="332"/>
    </location>
</feature>
<feature type="domain" description="Neurotransmitter-gated ion-channel ligand-binding" evidence="13">
    <location>
        <begin position="30"/>
        <end position="238"/>
    </location>
</feature>
<keyword evidence="10 11" id="KW-0407">Ion channel</keyword>
<evidence type="ECO:0000256" key="1">
    <source>
        <dbReference type="ARBA" id="ARBA00004141"/>
    </source>
</evidence>
<evidence type="ECO:0000256" key="4">
    <source>
        <dbReference type="ARBA" id="ARBA00022475"/>
    </source>
</evidence>
<evidence type="ECO:0000256" key="8">
    <source>
        <dbReference type="ARBA" id="ARBA00023065"/>
    </source>
</evidence>
<keyword evidence="6 11" id="KW-0732">Signal</keyword>
<keyword evidence="3 11" id="KW-0813">Transport</keyword>
<keyword evidence="7 11" id="KW-1133">Transmembrane helix</keyword>
<dbReference type="SUPFAM" id="SSF90112">
    <property type="entry name" value="Neurotransmitter-gated ion-channel transmembrane pore"/>
    <property type="match status" value="1"/>
</dbReference>
<keyword evidence="4" id="KW-1003">Cell membrane</keyword>
<dbReference type="PRINTS" id="PR00253">
    <property type="entry name" value="GABAARECEPTR"/>
</dbReference>
<dbReference type="NCBIfam" id="TIGR00860">
    <property type="entry name" value="LIC"/>
    <property type="match status" value="1"/>
</dbReference>
<dbReference type="InterPro" id="IPR018000">
    <property type="entry name" value="Neurotransmitter_ion_chnl_CS"/>
</dbReference>
<dbReference type="CDD" id="cd19049">
    <property type="entry name" value="LGIC_TM_anion"/>
    <property type="match status" value="1"/>
</dbReference>
<dbReference type="GO" id="GO:0005886">
    <property type="term" value="C:plasma membrane"/>
    <property type="evidence" value="ECO:0007669"/>
    <property type="project" value="UniProtKB-SubCell"/>
</dbReference>
<dbReference type="SUPFAM" id="SSF63712">
    <property type="entry name" value="Nicotinic receptor ligand binding domain-like"/>
    <property type="match status" value="1"/>
</dbReference>
<protein>
    <submittedName>
        <fullName evidence="15">Glycine receptor subunit alpha-1-like isoform X1</fullName>
    </submittedName>
</protein>
<evidence type="ECO:0000256" key="9">
    <source>
        <dbReference type="ARBA" id="ARBA00023136"/>
    </source>
</evidence>
<evidence type="ECO:0000259" key="13">
    <source>
        <dbReference type="Pfam" id="PF02931"/>
    </source>
</evidence>
<dbReference type="EMBL" id="IACT01004608">
    <property type="protein sequence ID" value="LAC23794.1"/>
    <property type="molecule type" value="mRNA"/>
</dbReference>
<feature type="region of interest" description="Disordered" evidence="12">
    <location>
        <begin position="376"/>
        <end position="406"/>
    </location>
</feature>
<feature type="signal peptide" evidence="11">
    <location>
        <begin position="1"/>
        <end position="21"/>
    </location>
</feature>
<dbReference type="Gene3D" id="2.70.170.10">
    <property type="entry name" value="Neurotransmitter-gated ion-channel ligand-binding domain"/>
    <property type="match status" value="1"/>
</dbReference>
<dbReference type="Pfam" id="PF02932">
    <property type="entry name" value="Neur_chan_memb"/>
    <property type="match status" value="1"/>
</dbReference>
<evidence type="ECO:0000256" key="11">
    <source>
        <dbReference type="RuleBase" id="RU000687"/>
    </source>
</evidence>
<keyword evidence="9 11" id="KW-0472">Membrane</keyword>
<dbReference type="PRINTS" id="PR00252">
    <property type="entry name" value="NRIONCHANNEL"/>
</dbReference>
<dbReference type="Gene3D" id="1.20.58.390">
    <property type="entry name" value="Neurotransmitter-gated ion-channel transmembrane domain"/>
    <property type="match status" value="1"/>
</dbReference>
<evidence type="ECO:0000256" key="6">
    <source>
        <dbReference type="ARBA" id="ARBA00022729"/>
    </source>
</evidence>
<comment type="subcellular location">
    <subcellularLocation>
        <location evidence="2">Cell membrane</location>
    </subcellularLocation>
    <subcellularLocation>
        <location evidence="1">Membrane</location>
        <topology evidence="1">Multi-pass membrane protein</topology>
    </subcellularLocation>
</comment>
<feature type="transmembrane region" description="Helical" evidence="11">
    <location>
        <begin position="272"/>
        <end position="293"/>
    </location>
</feature>
<dbReference type="FunFam" id="2.70.170.10:FF:000045">
    <property type="entry name" value="Predicted protein"/>
    <property type="match status" value="1"/>
</dbReference>
<dbReference type="InterPro" id="IPR006029">
    <property type="entry name" value="Neurotrans-gated_channel_TM"/>
</dbReference>
<dbReference type="GO" id="GO:0005230">
    <property type="term" value="F:extracellular ligand-gated monoatomic ion channel activity"/>
    <property type="evidence" value="ECO:0007669"/>
    <property type="project" value="InterPro"/>
</dbReference>
<dbReference type="GO" id="GO:0004888">
    <property type="term" value="F:transmembrane signaling receptor activity"/>
    <property type="evidence" value="ECO:0007669"/>
    <property type="project" value="InterPro"/>
</dbReference>
<evidence type="ECO:0000256" key="3">
    <source>
        <dbReference type="ARBA" id="ARBA00022448"/>
    </source>
</evidence>
<reference evidence="15" key="1">
    <citation type="submission" date="2017-11" db="EMBL/GenBank/DDBJ databases">
        <title>The sensing device of the deep-sea amphipod.</title>
        <authorList>
            <person name="Kobayashi H."/>
            <person name="Nagahama T."/>
            <person name="Arai W."/>
            <person name="Sasagawa Y."/>
            <person name="Umeda M."/>
            <person name="Hayashi T."/>
            <person name="Nikaido I."/>
            <person name="Watanabe H."/>
            <person name="Oguri K."/>
            <person name="Kitazato H."/>
            <person name="Fujioka K."/>
            <person name="Kido Y."/>
            <person name="Takami H."/>
        </authorList>
    </citation>
    <scope>NUCLEOTIDE SEQUENCE</scope>
    <source>
        <tissue evidence="15">Whole body</tissue>
    </source>
</reference>
<keyword evidence="15" id="KW-0675">Receptor</keyword>
<accession>A0A6A7G011</accession>
<feature type="transmembrane region" description="Helical" evidence="11">
    <location>
        <begin position="305"/>
        <end position="327"/>
    </location>
</feature>
<comment type="similarity">
    <text evidence="11">Belongs to the ligand-gated ion channel (TC 1.A.9) family.</text>
</comment>
<dbReference type="InterPro" id="IPR036734">
    <property type="entry name" value="Neur_chan_lig-bd_sf"/>
</dbReference>
<dbReference type="GO" id="GO:0099095">
    <property type="term" value="F:ligand-gated monoatomic anion channel activity"/>
    <property type="evidence" value="ECO:0007669"/>
    <property type="project" value="UniProtKB-ARBA"/>
</dbReference>
<evidence type="ECO:0000256" key="10">
    <source>
        <dbReference type="ARBA" id="ARBA00023303"/>
    </source>
</evidence>
<evidence type="ECO:0000256" key="5">
    <source>
        <dbReference type="ARBA" id="ARBA00022692"/>
    </source>
</evidence>
<dbReference type="GO" id="GO:0005254">
    <property type="term" value="F:chloride channel activity"/>
    <property type="evidence" value="ECO:0007669"/>
    <property type="project" value="UniProtKB-ARBA"/>
</dbReference>
<dbReference type="InterPro" id="IPR006028">
    <property type="entry name" value="GABAA/Glycine_rcpt"/>
</dbReference>
<evidence type="ECO:0000256" key="2">
    <source>
        <dbReference type="ARBA" id="ARBA00004236"/>
    </source>
</evidence>
<feature type="transmembrane region" description="Helical" evidence="11">
    <location>
        <begin position="425"/>
        <end position="445"/>
    </location>
</feature>
<dbReference type="AlphaFoldDB" id="A0A6A7G011"/>
<dbReference type="InterPro" id="IPR038050">
    <property type="entry name" value="Neuro_actylchol_rec"/>
</dbReference>
<evidence type="ECO:0000259" key="14">
    <source>
        <dbReference type="Pfam" id="PF02932"/>
    </source>
</evidence>
<proteinExistence type="evidence at transcript level"/>
<dbReference type="InterPro" id="IPR006202">
    <property type="entry name" value="Neur_chan_lig-bd"/>
</dbReference>
<keyword evidence="5 11" id="KW-0812">Transmembrane</keyword>
<dbReference type="InterPro" id="IPR036719">
    <property type="entry name" value="Neuro-gated_channel_TM_sf"/>
</dbReference>
<feature type="transmembrane region" description="Helical" evidence="11">
    <location>
        <begin position="244"/>
        <end position="263"/>
    </location>
</feature>
<dbReference type="InterPro" id="IPR006201">
    <property type="entry name" value="Neur_channel"/>
</dbReference>
<evidence type="ECO:0000256" key="7">
    <source>
        <dbReference type="ARBA" id="ARBA00022989"/>
    </source>
</evidence>
<sequence>MRRAIGLHLRLLLCIVQQLWCHSSVAMGHQLFYNLSQGYDVNDWPTVYQNKPTVVVVQMHFNTFGSLNAANMDFKIDMFLRQRWNDPRLAHSSSKDSFTLLDPDLHKKIWKPDSFFENVKEAHIHQVTMPNMLLRIYRSGDILYSLRVTLKLSCHLDLEMYPFDNQECNVRLASYANTDDVVQYRWADTVPIAMPEDIEIAQFDLTSNKTTQHTSVYETGLLLGNYSGLTASFTLRRQNGYHVLQSYVPTFMIVAISWVSFWIDPNAVPGRITLGVTTLLTLTTLATGIRQTLPPVSYVKAIDVWIGMCMVMVFGALLEFTLVNYLANKKMINSRLPGLIKIPKFFAGSPEQDEDPVPEKKDGNPIELISVQRVAGDDDTDSPTVQYYPSQNNNNRTPKAPKPKKQGEGPTYFFYALVLDRFSRLLFPVVFLIFNLAYWPIYVYMQYSLNALILHNTGGSIGPSIAGR</sequence>
<organism evidence="15">
    <name type="scientific">Hirondellea gigas</name>
    <dbReference type="NCBI Taxonomy" id="1518452"/>
    <lineage>
        <taxon>Eukaryota</taxon>
        <taxon>Metazoa</taxon>
        <taxon>Ecdysozoa</taxon>
        <taxon>Arthropoda</taxon>
        <taxon>Crustacea</taxon>
        <taxon>Multicrustacea</taxon>
        <taxon>Malacostraca</taxon>
        <taxon>Eumalacostraca</taxon>
        <taxon>Peracarida</taxon>
        <taxon>Amphipoda</taxon>
        <taxon>Amphilochidea</taxon>
        <taxon>Lysianassida</taxon>
        <taxon>Lysianassidira</taxon>
        <taxon>Lysianassoidea</taxon>
        <taxon>Lysianassidae</taxon>
        <taxon>Hirondellea</taxon>
    </lineage>
</organism>
<dbReference type="Pfam" id="PF02931">
    <property type="entry name" value="Neur_chan_LBD"/>
    <property type="match status" value="1"/>
</dbReference>